<dbReference type="Gene3D" id="1.20.1270.30">
    <property type="match status" value="1"/>
</dbReference>
<name>A0ABT0W7W8_9BACI</name>
<sequence>MYDARIHKQAKELGIDTNGKDLREISHEVREKTILQAAQKLGIETKNKSTQEIFNEIITNHADKVKELNLFPAERGNWHFFHGHKGK</sequence>
<evidence type="ECO:0000256" key="1">
    <source>
        <dbReference type="ARBA" id="ARBA00022485"/>
    </source>
</evidence>
<keyword evidence="1" id="KW-0004">4Fe-4S</keyword>
<dbReference type="Proteomes" id="UP001523262">
    <property type="component" value="Unassembled WGS sequence"/>
</dbReference>
<gene>
    <name evidence="4" type="ORF">NDK43_08495</name>
</gene>
<organism evidence="4 5">
    <name type="scientific">Neobacillus pocheonensis</name>
    <dbReference type="NCBI Taxonomy" id="363869"/>
    <lineage>
        <taxon>Bacteria</taxon>
        <taxon>Bacillati</taxon>
        <taxon>Bacillota</taxon>
        <taxon>Bacilli</taxon>
        <taxon>Bacillales</taxon>
        <taxon>Bacillaceae</taxon>
        <taxon>Neobacillus</taxon>
    </lineage>
</organism>
<comment type="caution">
    <text evidence="4">The sequence shown here is derived from an EMBL/GenBank/DDBJ whole genome shotgun (WGS) entry which is preliminary data.</text>
</comment>
<keyword evidence="5" id="KW-1185">Reference proteome</keyword>
<protein>
    <submittedName>
        <fullName evidence="4">Uncharacterized protein</fullName>
    </submittedName>
</protein>
<keyword evidence="2" id="KW-0533">Nickel</keyword>
<evidence type="ECO:0000313" key="4">
    <source>
        <dbReference type="EMBL" id="MCM2532422.1"/>
    </source>
</evidence>
<keyword evidence="3" id="KW-0560">Oxidoreductase</keyword>
<dbReference type="InterPro" id="IPR016101">
    <property type="entry name" value="CO_DH_a-bundle"/>
</dbReference>
<evidence type="ECO:0000256" key="3">
    <source>
        <dbReference type="ARBA" id="ARBA00023002"/>
    </source>
</evidence>
<evidence type="ECO:0000313" key="5">
    <source>
        <dbReference type="Proteomes" id="UP001523262"/>
    </source>
</evidence>
<keyword evidence="1" id="KW-0408">Iron</keyword>
<proteinExistence type="predicted"/>
<dbReference type="EMBL" id="JAMQCR010000001">
    <property type="protein sequence ID" value="MCM2532422.1"/>
    <property type="molecule type" value="Genomic_DNA"/>
</dbReference>
<keyword evidence="1" id="KW-0411">Iron-sulfur</keyword>
<accession>A0ABT0W7W8</accession>
<evidence type="ECO:0000256" key="2">
    <source>
        <dbReference type="ARBA" id="ARBA00022596"/>
    </source>
</evidence>
<keyword evidence="1" id="KW-0479">Metal-binding</keyword>
<reference evidence="4 5" key="1">
    <citation type="submission" date="2022-06" db="EMBL/GenBank/DDBJ databases">
        <authorList>
            <person name="Jeon C.O."/>
        </authorList>
    </citation>
    <scope>NUCLEOTIDE SEQUENCE [LARGE SCALE GENOMIC DNA]</scope>
    <source>
        <strain evidence="4 5">KCTC 13943</strain>
    </source>
</reference>